<protein>
    <submittedName>
        <fullName evidence="9">Cullin-associated NEDD8-dissociated protein 1</fullName>
    </submittedName>
</protein>
<dbReference type="RefSeq" id="XP_015927275.1">
    <property type="nucleotide sequence ID" value="XM_016071789.3"/>
</dbReference>
<keyword evidence="6" id="KW-0539">Nucleus</keyword>
<keyword evidence="3" id="KW-0677">Repeat</keyword>
<dbReference type="GO" id="GO:0010265">
    <property type="term" value="P:SCF complex assembly"/>
    <property type="evidence" value="ECO:0007669"/>
    <property type="project" value="InterPro"/>
</dbReference>
<evidence type="ECO:0000259" key="8">
    <source>
        <dbReference type="Pfam" id="PF08623"/>
    </source>
</evidence>
<evidence type="ECO:0000256" key="2">
    <source>
        <dbReference type="ARBA" id="ARBA00007657"/>
    </source>
</evidence>
<dbReference type="InterPro" id="IPR013932">
    <property type="entry name" value="TATA-bd_TIP120"/>
</dbReference>
<name>A0A2L2Y458_PARTP</name>
<feature type="region of interest" description="Disordered" evidence="7">
    <location>
        <begin position="313"/>
        <end position="340"/>
    </location>
</feature>
<dbReference type="InterPro" id="IPR011989">
    <property type="entry name" value="ARM-like"/>
</dbReference>
<feature type="domain" description="TATA-binding protein interacting (TIP20)" evidence="8">
    <location>
        <begin position="1052"/>
        <end position="1215"/>
    </location>
</feature>
<dbReference type="EMBL" id="IAAA01007892">
    <property type="protein sequence ID" value="LAA01905.1"/>
    <property type="molecule type" value="mRNA"/>
</dbReference>
<evidence type="ECO:0000256" key="5">
    <source>
        <dbReference type="ARBA" id="ARBA00022990"/>
    </source>
</evidence>
<dbReference type="InterPro" id="IPR039852">
    <property type="entry name" value="CAND1/CAND2"/>
</dbReference>
<comment type="subcellular location">
    <subcellularLocation>
        <location evidence="1">Nucleus</location>
    </subcellularLocation>
</comment>
<evidence type="ECO:0000256" key="6">
    <source>
        <dbReference type="ARBA" id="ARBA00023242"/>
    </source>
</evidence>
<dbReference type="GeneID" id="107454557"/>
<reference evidence="9" key="1">
    <citation type="journal article" date="2016" name="Mol. Ecol. Resour.">
        <title>Evaluation of the impact of RNA preservation methods of spiders for de novo transcriptome assembly.</title>
        <authorList>
            <person name="Kono N."/>
            <person name="Nakamura H."/>
            <person name="Ito Y."/>
            <person name="Tomita M."/>
            <person name="Arakawa K."/>
        </authorList>
    </citation>
    <scope>NUCLEOTIDE SEQUENCE</scope>
    <source>
        <tissue evidence="9">Whole body</tissue>
    </source>
</reference>
<evidence type="ECO:0000256" key="7">
    <source>
        <dbReference type="SAM" id="MobiDB-lite"/>
    </source>
</evidence>
<evidence type="ECO:0000256" key="3">
    <source>
        <dbReference type="ARBA" id="ARBA00022737"/>
    </source>
</evidence>
<keyword evidence="4" id="KW-0833">Ubl conjugation pathway</keyword>
<sequence length="1246" mass="139704">MASVSYHIANLLEKMTSSDKDFRFMATNDLMVELQKDSIKLDDDSERKVVKMLLKLLEDKNGEVQNLAVKCLGPLVNKVKEYQVETIVETLCNNMVSDKEQLRDISSIGLKTVISELSPTSTNLVATICKKITGRLSNAIAKQEDISVQLEALDILSDLLSRFGALLISFHLSIQEALLPQLASPRLAVRKRSITAIGYLVMSCNQNLFNKLIDVLLEELAQNTNTSTVRTYIQAIAAISRQAGHRFGEHLERVMPVVVQYCAVEDDELREYCLHAFESFVRRCPKEISPHVSTIVKLCLKYLCHDPNYNYDDDDTEDSMDMERCDDDDNDSEDEYSDDDDMSWKVRRASAKCLEAIISTRHEMLLEFYKVISPVLISRFKEREENVKVDIFHAYIALLRQTRPSISTVNLGIETMELEEGPVTLLKQQTPHIIKALHRHLREKSIKTRQGCFLVLTELVTVLPGALSEHMPALIPGIQFSLGDKNSSSNMKIDTLTFLNCVLTHHPPEVFHSHIAALVPPLVHAVGDVFYKITSEALLVLQQLVKVLRPLDQQSTPFDFVPFVHPLYECTLVRLKAADIDQEVKERAIACMGQIISNLGDYLESELQVCLPIFLDRLRNEITRLTTVKALTKVAGSPLKINLKPILGESMPILASFLRKNHRALKLGTLTLLDTLVKNYVEHLTQDMIKTVLIELPPLISESDLHISQLTMSLLTSISKVQKQPLLNVTDAILPEILNLVHSPLLQGAALNSMLEFFQSLVTTKLPGVTYRDLLGRLTAPICAVNGQQNQSSGSHLIHKQAYHSIAKCVAALTVTCPNEALPVVQQFLQELKSKRNVDSIQLFALLAVGEIGKHIDLSSIPELKTVLLDSFSSQSEEVKTAASFALGSVAIGNLPEYLPFVLSEIENQPKRQYLLLHSLKEIISCQSASPATVKLLQPFIQNVWSMLFNHCECTEEGTRNVVAECLGKLTLIDPGHLLPELKAYLSSDSPLARSTVVTAMKFTISDQPQPIDSLLRGCIGDFLKTLKDPDLNVRRVALVAFNSAAHNKPSLIRDLLDSILPELYNETKVRKELIREVEMGPFKHTVDDGLDIRKAAFECMYTLLDSCLDRIDIFEFLNHVEDGLRDHYDIKMLTYLMLVRLASLCPSAVLQRIERLVDPLRVTCTTKVKANSVKQEFEKQDELKRSAMRAFAALLAVPDADKNPLMIDFLAQIKSTPDLQVLFEGIQKDCSTTTTITDTYLMDIS</sequence>
<dbReference type="SUPFAM" id="SSF48371">
    <property type="entry name" value="ARM repeat"/>
    <property type="match status" value="1"/>
</dbReference>
<dbReference type="InterPro" id="IPR016024">
    <property type="entry name" value="ARM-type_fold"/>
</dbReference>
<dbReference type="AlphaFoldDB" id="A0A2L2Y458"/>
<dbReference type="Pfam" id="PF08623">
    <property type="entry name" value="TIP120"/>
    <property type="match status" value="1"/>
</dbReference>
<evidence type="ECO:0000256" key="4">
    <source>
        <dbReference type="ARBA" id="ARBA00022786"/>
    </source>
</evidence>
<evidence type="ECO:0000256" key="1">
    <source>
        <dbReference type="ARBA" id="ARBA00004123"/>
    </source>
</evidence>
<dbReference type="OrthoDB" id="6260732at2759"/>
<evidence type="ECO:0000313" key="9">
    <source>
        <dbReference type="EMBL" id="LAA01905.1"/>
    </source>
</evidence>
<keyword evidence="5" id="KW-0007">Acetylation</keyword>
<organism evidence="9">
    <name type="scientific">Parasteatoda tepidariorum</name>
    <name type="common">Common house spider</name>
    <name type="synonym">Achaearanea tepidariorum</name>
    <dbReference type="NCBI Taxonomy" id="114398"/>
    <lineage>
        <taxon>Eukaryota</taxon>
        <taxon>Metazoa</taxon>
        <taxon>Ecdysozoa</taxon>
        <taxon>Arthropoda</taxon>
        <taxon>Chelicerata</taxon>
        <taxon>Arachnida</taxon>
        <taxon>Araneae</taxon>
        <taxon>Araneomorphae</taxon>
        <taxon>Entelegynae</taxon>
        <taxon>Araneoidea</taxon>
        <taxon>Theridiidae</taxon>
        <taxon>Parasteatoda</taxon>
    </lineage>
</organism>
<dbReference type="FunFam" id="1.25.10.10:FF:000047">
    <property type="entry name" value="Cullin-associated NEDD8-dissociated protein 1"/>
    <property type="match status" value="1"/>
</dbReference>
<comment type="similarity">
    <text evidence="2">Belongs to the CAND family.</text>
</comment>
<dbReference type="GO" id="GO:0005634">
    <property type="term" value="C:nucleus"/>
    <property type="evidence" value="ECO:0007669"/>
    <property type="project" value="UniProtKB-SubCell"/>
</dbReference>
<accession>A0A2L2Y458</accession>
<dbReference type="Pfam" id="PF25782">
    <property type="entry name" value="TPR_CAND1"/>
    <property type="match status" value="1"/>
</dbReference>
<proteinExistence type="evidence at transcript level"/>
<dbReference type="Gene3D" id="1.25.10.10">
    <property type="entry name" value="Leucine-rich Repeat Variant"/>
    <property type="match status" value="1"/>
</dbReference>
<dbReference type="PANTHER" id="PTHR12696">
    <property type="entry name" value="TIP120"/>
    <property type="match status" value="1"/>
</dbReference>
<dbReference type="OMA" id="AYIPHFQ"/>
<dbReference type="KEGG" id="ptep:107454557"/>